<protein>
    <submittedName>
        <fullName evidence="5">Thioredoxin family protein</fullName>
    </submittedName>
</protein>
<reference evidence="5 6" key="1">
    <citation type="submission" date="2019-08" db="EMBL/GenBank/DDBJ databases">
        <title>In-depth cultivation of the pig gut microbiome towards novel bacterial diversity and tailored functional studies.</title>
        <authorList>
            <person name="Wylensek D."/>
            <person name="Hitch T.C.A."/>
            <person name="Clavel T."/>
        </authorList>
    </citation>
    <scope>NUCLEOTIDE SEQUENCE [LARGE SCALE GENOMIC DNA]</scope>
    <source>
        <strain evidence="5 6">Med78-601-WT-4W-RMD-3</strain>
    </source>
</reference>
<dbReference type="PANTHER" id="PTHR36450">
    <property type="entry name" value="THIOREDOXIN"/>
    <property type="match status" value="1"/>
</dbReference>
<dbReference type="Pfam" id="PF13192">
    <property type="entry name" value="Thioredoxin_3"/>
    <property type="match status" value="1"/>
</dbReference>
<dbReference type="AlphaFoldDB" id="A0A844FEB0"/>
<evidence type="ECO:0000256" key="2">
    <source>
        <dbReference type="PIRSR" id="PIRSR037031-51"/>
    </source>
</evidence>
<proteinExistence type="predicted"/>
<name>A0A844FEB0_9FIRM</name>
<accession>A0A844FEB0</accession>
<dbReference type="Proteomes" id="UP000462760">
    <property type="component" value="Unassembled WGS sequence"/>
</dbReference>
<dbReference type="SUPFAM" id="SSF52833">
    <property type="entry name" value="Thioredoxin-like"/>
    <property type="match status" value="1"/>
</dbReference>
<gene>
    <name evidence="5" type="ORF">FYJ27_01015</name>
    <name evidence="4" type="ORF">L0P62_05315</name>
</gene>
<dbReference type="EMBL" id="JAKNID010000014">
    <property type="protein sequence ID" value="MCG4564865.1"/>
    <property type="molecule type" value="Genomic_DNA"/>
</dbReference>
<dbReference type="InterPro" id="IPR012336">
    <property type="entry name" value="Thioredoxin-like_fold"/>
</dbReference>
<dbReference type="InterPro" id="IPR036249">
    <property type="entry name" value="Thioredoxin-like_sf"/>
</dbReference>
<sequence length="75" mass="8370">MKIKILGTGCRKCNKLEENTKRAVAELGVDASIEKVEDIKKIVEYGVMSTPALVVDEEVKFSGRVPKVEEIKKHL</sequence>
<evidence type="ECO:0000313" key="6">
    <source>
        <dbReference type="Proteomes" id="UP000462760"/>
    </source>
</evidence>
<dbReference type="InterPro" id="IPR005243">
    <property type="entry name" value="THIRX-like_proc"/>
</dbReference>
<dbReference type="Proteomes" id="UP001108123">
    <property type="component" value="Unassembled WGS sequence"/>
</dbReference>
<evidence type="ECO:0000256" key="1">
    <source>
        <dbReference type="PIRSR" id="PIRSR037031-50"/>
    </source>
</evidence>
<comment type="caution">
    <text evidence="5">The sequence shown here is derived from an EMBL/GenBank/DDBJ whole genome shotgun (WGS) entry which is preliminary data.</text>
</comment>
<dbReference type="Gene3D" id="3.40.30.10">
    <property type="entry name" value="Glutaredoxin"/>
    <property type="match status" value="1"/>
</dbReference>
<organism evidence="5 6">
    <name type="scientific">Anaerosalibacter bizertensis</name>
    <dbReference type="NCBI Taxonomy" id="932217"/>
    <lineage>
        <taxon>Bacteria</taxon>
        <taxon>Bacillati</taxon>
        <taxon>Bacillota</taxon>
        <taxon>Tissierellia</taxon>
        <taxon>Tissierellales</taxon>
        <taxon>Sporanaerobacteraceae</taxon>
        <taxon>Anaerosalibacter</taxon>
    </lineage>
</organism>
<feature type="domain" description="Thioredoxin-like fold" evidence="3">
    <location>
        <begin position="1"/>
        <end position="74"/>
    </location>
</feature>
<reference evidence="4" key="2">
    <citation type="submission" date="2022-01" db="EMBL/GenBank/DDBJ databases">
        <title>Collection of gut derived symbiotic bacterial strains cultured from healthy donors.</title>
        <authorList>
            <person name="Lin H."/>
            <person name="Kohout C."/>
            <person name="Waligurski E."/>
            <person name="Pamer E.G."/>
        </authorList>
    </citation>
    <scope>NUCLEOTIDE SEQUENCE</scope>
    <source>
        <strain evidence="4">MSK.14.39</strain>
    </source>
</reference>
<keyword evidence="2" id="KW-0676">Redox-active center</keyword>
<evidence type="ECO:0000259" key="3">
    <source>
        <dbReference type="Pfam" id="PF13192"/>
    </source>
</evidence>
<dbReference type="RefSeq" id="WP_154481758.1">
    <property type="nucleotide sequence ID" value="NZ_JAHLOA010000006.1"/>
</dbReference>
<keyword evidence="7" id="KW-1185">Reference proteome</keyword>
<dbReference type="EMBL" id="VULR01000001">
    <property type="protein sequence ID" value="MSS42318.1"/>
    <property type="molecule type" value="Genomic_DNA"/>
</dbReference>
<evidence type="ECO:0000313" key="4">
    <source>
        <dbReference type="EMBL" id="MCG4564865.1"/>
    </source>
</evidence>
<dbReference type="PANTHER" id="PTHR36450:SF1">
    <property type="entry name" value="THIOREDOXIN"/>
    <property type="match status" value="1"/>
</dbReference>
<keyword evidence="2" id="KW-1015">Disulfide bond</keyword>
<evidence type="ECO:0000313" key="5">
    <source>
        <dbReference type="EMBL" id="MSS42318.1"/>
    </source>
</evidence>
<feature type="disulfide bond" description="Redox-active" evidence="2">
    <location>
        <begin position="10"/>
        <end position="13"/>
    </location>
</feature>
<dbReference type="PIRSF" id="PIRSF037031">
    <property type="entry name" value="Redox_disulphide_2"/>
    <property type="match status" value="1"/>
</dbReference>
<dbReference type="OrthoDB" id="9800630at2"/>
<evidence type="ECO:0000313" key="7">
    <source>
        <dbReference type="Proteomes" id="UP001108123"/>
    </source>
</evidence>
<feature type="active site" description="Nucleophile" evidence="1">
    <location>
        <position position="10"/>
    </location>
</feature>
<dbReference type="NCBIfam" id="TIGR00412">
    <property type="entry name" value="redox_disulf_2"/>
    <property type="match status" value="1"/>
</dbReference>
<feature type="active site" description="Nucleophile" evidence="1">
    <location>
        <position position="13"/>
    </location>
</feature>